<reference evidence="2" key="1">
    <citation type="journal article" date="2014" name="Front. Microbiol.">
        <title>High frequency of phylogenetically diverse reductive dehalogenase-homologous genes in deep subseafloor sedimentary metagenomes.</title>
        <authorList>
            <person name="Kawai M."/>
            <person name="Futagami T."/>
            <person name="Toyoda A."/>
            <person name="Takaki Y."/>
            <person name="Nishi S."/>
            <person name="Hori S."/>
            <person name="Arai W."/>
            <person name="Tsubouchi T."/>
            <person name="Morono Y."/>
            <person name="Uchiyama I."/>
            <person name="Ito T."/>
            <person name="Fujiyama A."/>
            <person name="Inagaki F."/>
            <person name="Takami H."/>
        </authorList>
    </citation>
    <scope>NUCLEOTIDE SEQUENCE</scope>
    <source>
        <strain evidence="2">Expedition CK06-06</strain>
    </source>
</reference>
<keyword evidence="1" id="KW-1133">Transmembrane helix</keyword>
<dbReference type="AlphaFoldDB" id="X1ABK8"/>
<comment type="caution">
    <text evidence="2">The sequence shown here is derived from an EMBL/GenBank/DDBJ whole genome shotgun (WGS) entry which is preliminary data.</text>
</comment>
<evidence type="ECO:0000313" key="2">
    <source>
        <dbReference type="EMBL" id="GAG57471.1"/>
    </source>
</evidence>
<name>X1ABK8_9ZZZZ</name>
<evidence type="ECO:0000256" key="1">
    <source>
        <dbReference type="SAM" id="Phobius"/>
    </source>
</evidence>
<feature type="transmembrane region" description="Helical" evidence="1">
    <location>
        <begin position="23"/>
        <end position="43"/>
    </location>
</feature>
<dbReference type="EMBL" id="BART01004829">
    <property type="protein sequence ID" value="GAG57471.1"/>
    <property type="molecule type" value="Genomic_DNA"/>
</dbReference>
<gene>
    <name evidence="2" type="ORF">S01H4_11746</name>
</gene>
<keyword evidence="1" id="KW-0812">Transmembrane</keyword>
<proteinExistence type="predicted"/>
<sequence length="54" mass="6361">MIPREVMEECRKESTKGIKDKKIAVIGLIIIVSIWVVLLYLIFTKVIFYKIKSY</sequence>
<keyword evidence="1" id="KW-0472">Membrane</keyword>
<accession>X1ABK8</accession>
<organism evidence="2">
    <name type="scientific">marine sediment metagenome</name>
    <dbReference type="NCBI Taxonomy" id="412755"/>
    <lineage>
        <taxon>unclassified sequences</taxon>
        <taxon>metagenomes</taxon>
        <taxon>ecological metagenomes</taxon>
    </lineage>
</organism>
<protein>
    <submittedName>
        <fullName evidence="2">Uncharacterized protein</fullName>
    </submittedName>
</protein>